<dbReference type="Proteomes" id="UP000717696">
    <property type="component" value="Unassembled WGS sequence"/>
</dbReference>
<dbReference type="AlphaFoldDB" id="A0A9P9EMR2"/>
<dbReference type="OrthoDB" id="3830579at2759"/>
<reference evidence="1" key="1">
    <citation type="journal article" date="2021" name="Nat. Commun.">
        <title>Genetic determinants of endophytism in the Arabidopsis root mycobiome.</title>
        <authorList>
            <person name="Mesny F."/>
            <person name="Miyauchi S."/>
            <person name="Thiergart T."/>
            <person name="Pickel B."/>
            <person name="Atanasova L."/>
            <person name="Karlsson M."/>
            <person name="Huettel B."/>
            <person name="Barry K.W."/>
            <person name="Haridas S."/>
            <person name="Chen C."/>
            <person name="Bauer D."/>
            <person name="Andreopoulos W."/>
            <person name="Pangilinan J."/>
            <person name="LaButti K."/>
            <person name="Riley R."/>
            <person name="Lipzen A."/>
            <person name="Clum A."/>
            <person name="Drula E."/>
            <person name="Henrissat B."/>
            <person name="Kohler A."/>
            <person name="Grigoriev I.V."/>
            <person name="Martin F.M."/>
            <person name="Hacquard S."/>
        </authorList>
    </citation>
    <scope>NUCLEOTIDE SEQUENCE</scope>
    <source>
        <strain evidence="1">MPI-CAGE-AT-0021</strain>
    </source>
</reference>
<dbReference type="EMBL" id="JAGMUU010000014">
    <property type="protein sequence ID" value="KAH7139932.1"/>
    <property type="molecule type" value="Genomic_DNA"/>
</dbReference>
<gene>
    <name evidence="1" type="ORF">B0J13DRAFT_558675</name>
</gene>
<proteinExistence type="predicted"/>
<comment type="caution">
    <text evidence="1">The sequence shown here is derived from an EMBL/GenBank/DDBJ whole genome shotgun (WGS) entry which is preliminary data.</text>
</comment>
<accession>A0A9P9EMR2</accession>
<name>A0A9P9EMR2_9HYPO</name>
<protein>
    <submittedName>
        <fullName evidence="1">Uncharacterized protein</fullName>
    </submittedName>
</protein>
<organism evidence="1 2">
    <name type="scientific">Dactylonectria estremocensis</name>
    <dbReference type="NCBI Taxonomy" id="1079267"/>
    <lineage>
        <taxon>Eukaryota</taxon>
        <taxon>Fungi</taxon>
        <taxon>Dikarya</taxon>
        <taxon>Ascomycota</taxon>
        <taxon>Pezizomycotina</taxon>
        <taxon>Sordariomycetes</taxon>
        <taxon>Hypocreomycetidae</taxon>
        <taxon>Hypocreales</taxon>
        <taxon>Nectriaceae</taxon>
        <taxon>Dactylonectria</taxon>
    </lineage>
</organism>
<keyword evidence="2" id="KW-1185">Reference proteome</keyword>
<sequence length="273" mass="30419">MPSLFDPPPPGIYDYTEIITFDFADPSVPSSLSDEATDVGKVWALTLRTYLEIEQTGIIWWALVHGAPHKAKLFIDWKTADGRQKYEARPESEHLRSAWAAVTSSPFQAALYHFPHDSVARQAGLCSTNNTVSVLFTFNFNNRPGSIEDAGNWDATFVEFVRAIMKSPGGVVATSSSYGWELNHNSYCAAFRYLNIETMQSFLEEPETRRLLEGLQVLAQGGVEIEYLETRVFSHGWQGSVDNTTPENPGTAAFITDAQRMFQGIHSSVVRGE</sequence>
<evidence type="ECO:0000313" key="2">
    <source>
        <dbReference type="Proteomes" id="UP000717696"/>
    </source>
</evidence>
<evidence type="ECO:0000313" key="1">
    <source>
        <dbReference type="EMBL" id="KAH7139932.1"/>
    </source>
</evidence>